<name>A0A5B7EVL1_PORTR</name>
<dbReference type="AlphaFoldDB" id="A0A5B7EVL1"/>
<accession>A0A5B7EVL1</accession>
<gene>
    <name evidence="1" type="ORF">E2C01_032276</name>
</gene>
<keyword evidence="2" id="KW-1185">Reference proteome</keyword>
<evidence type="ECO:0000313" key="1">
    <source>
        <dbReference type="EMBL" id="MPC38761.1"/>
    </source>
</evidence>
<organism evidence="1 2">
    <name type="scientific">Portunus trituberculatus</name>
    <name type="common">Swimming crab</name>
    <name type="synonym">Neptunus trituberculatus</name>
    <dbReference type="NCBI Taxonomy" id="210409"/>
    <lineage>
        <taxon>Eukaryota</taxon>
        <taxon>Metazoa</taxon>
        <taxon>Ecdysozoa</taxon>
        <taxon>Arthropoda</taxon>
        <taxon>Crustacea</taxon>
        <taxon>Multicrustacea</taxon>
        <taxon>Malacostraca</taxon>
        <taxon>Eumalacostraca</taxon>
        <taxon>Eucarida</taxon>
        <taxon>Decapoda</taxon>
        <taxon>Pleocyemata</taxon>
        <taxon>Brachyura</taxon>
        <taxon>Eubrachyura</taxon>
        <taxon>Portunoidea</taxon>
        <taxon>Portunidae</taxon>
        <taxon>Portuninae</taxon>
        <taxon>Portunus</taxon>
    </lineage>
</organism>
<sequence>MPCSPQSLSFSLRFSAPRPSAVTGALPSAQALPAAPPAHRVISSSYLRNFQRVASGDDANWIRQVIAPFSTRTGVKEMVVVAVVVVVVLRVLEMRVMAQISFVDVPGNVLNSRLRKSRPCRHKLKGYTSAQCE</sequence>
<dbReference type="EMBL" id="VSRR010004162">
    <property type="protein sequence ID" value="MPC38761.1"/>
    <property type="molecule type" value="Genomic_DNA"/>
</dbReference>
<reference evidence="1 2" key="1">
    <citation type="submission" date="2019-05" db="EMBL/GenBank/DDBJ databases">
        <title>Another draft genome of Portunus trituberculatus and its Hox gene families provides insights of decapod evolution.</title>
        <authorList>
            <person name="Jeong J.-H."/>
            <person name="Song I."/>
            <person name="Kim S."/>
            <person name="Choi T."/>
            <person name="Kim D."/>
            <person name="Ryu S."/>
            <person name="Kim W."/>
        </authorList>
    </citation>
    <scope>NUCLEOTIDE SEQUENCE [LARGE SCALE GENOMIC DNA]</scope>
    <source>
        <tissue evidence="1">Muscle</tissue>
    </source>
</reference>
<proteinExistence type="predicted"/>
<protein>
    <submittedName>
        <fullName evidence="1">Uncharacterized protein</fullName>
    </submittedName>
</protein>
<dbReference type="Proteomes" id="UP000324222">
    <property type="component" value="Unassembled WGS sequence"/>
</dbReference>
<evidence type="ECO:0000313" key="2">
    <source>
        <dbReference type="Proteomes" id="UP000324222"/>
    </source>
</evidence>
<comment type="caution">
    <text evidence="1">The sequence shown here is derived from an EMBL/GenBank/DDBJ whole genome shotgun (WGS) entry which is preliminary data.</text>
</comment>